<evidence type="ECO:0000313" key="6">
    <source>
        <dbReference type="Proteomes" id="UP000462066"/>
    </source>
</evidence>
<accession>A0A7V8K7E7</accession>
<name>A0A7V8K7E7_9GAMM</name>
<dbReference type="RefSeq" id="WP_162310676.1">
    <property type="nucleotide sequence ID" value="NZ_JACHGU010000004.1"/>
</dbReference>
<evidence type="ECO:0000259" key="4">
    <source>
        <dbReference type="PROSITE" id="PS51770"/>
    </source>
</evidence>
<evidence type="ECO:0000256" key="2">
    <source>
        <dbReference type="ARBA" id="ARBA00022801"/>
    </source>
</evidence>
<organism evidence="5 6">
    <name type="scientific">Pseudoxanthomonas broegbernensis</name>
    <dbReference type="NCBI Taxonomy" id="83619"/>
    <lineage>
        <taxon>Bacteria</taxon>
        <taxon>Pseudomonadati</taxon>
        <taxon>Pseudomonadota</taxon>
        <taxon>Gammaproteobacteria</taxon>
        <taxon>Lysobacterales</taxon>
        <taxon>Lysobacteraceae</taxon>
        <taxon>Pseudoxanthomonas</taxon>
    </lineage>
</organism>
<comment type="caution">
    <text evidence="5">The sequence shown here is derived from an EMBL/GenBank/DDBJ whole genome shotgun (WGS) entry which is preliminary data.</text>
</comment>
<dbReference type="Gene3D" id="3.10.129.10">
    <property type="entry name" value="Hotdog Thioesterase"/>
    <property type="match status" value="1"/>
</dbReference>
<dbReference type="SUPFAM" id="SSF54637">
    <property type="entry name" value="Thioesterase/thiol ester dehydrase-isomerase"/>
    <property type="match status" value="1"/>
</dbReference>
<dbReference type="FunFam" id="3.10.129.10:FF:000047">
    <property type="entry name" value="Acyl-CoA thioester hydrolase"/>
    <property type="match status" value="1"/>
</dbReference>
<dbReference type="PANTHER" id="PTHR11049:SF24">
    <property type="entry name" value="CYTOSOLIC ACYL COENZYME A THIOESTER HYDROLASE"/>
    <property type="match status" value="1"/>
</dbReference>
<dbReference type="AlphaFoldDB" id="A0A7V8K7E7"/>
<gene>
    <name evidence="5" type="ORF">B1992_06075</name>
</gene>
<dbReference type="CDD" id="cd03442">
    <property type="entry name" value="BFIT_BACH"/>
    <property type="match status" value="1"/>
</dbReference>
<protein>
    <submittedName>
        <fullName evidence="5">Acyl-CoA thioesterase</fullName>
    </submittedName>
</protein>
<dbReference type="GO" id="GO:0006637">
    <property type="term" value="P:acyl-CoA metabolic process"/>
    <property type="evidence" value="ECO:0007669"/>
    <property type="project" value="TreeGrafter"/>
</dbReference>
<keyword evidence="6" id="KW-1185">Reference proteome</keyword>
<dbReference type="InterPro" id="IPR033120">
    <property type="entry name" value="HOTDOG_ACOT"/>
</dbReference>
<sequence>MSEAPQNEARATEARLLHMVFPDHTNHLGTLFGGQALAWMDMASFIAASRYARSTVVTARSEQVDFNQPIHKGDLVEVIARLVKVGRSSMNVDVEVITEDLLSGERKLCTRGHFVMIALDPLGQPTPVPPLPAPASAREPARSP</sequence>
<dbReference type="InterPro" id="IPR029069">
    <property type="entry name" value="HotDog_dom_sf"/>
</dbReference>
<dbReference type="PANTHER" id="PTHR11049">
    <property type="entry name" value="ACYL COENZYME A THIOESTER HYDROLASE"/>
    <property type="match status" value="1"/>
</dbReference>
<dbReference type="GO" id="GO:0052816">
    <property type="term" value="F:long-chain fatty acyl-CoA hydrolase activity"/>
    <property type="evidence" value="ECO:0007669"/>
    <property type="project" value="TreeGrafter"/>
</dbReference>
<evidence type="ECO:0000313" key="5">
    <source>
        <dbReference type="EMBL" id="KAF1687050.1"/>
    </source>
</evidence>
<dbReference type="GO" id="GO:0005829">
    <property type="term" value="C:cytosol"/>
    <property type="evidence" value="ECO:0007669"/>
    <property type="project" value="TreeGrafter"/>
</dbReference>
<dbReference type="InterPro" id="IPR006683">
    <property type="entry name" value="Thioestr_dom"/>
</dbReference>
<dbReference type="Proteomes" id="UP000462066">
    <property type="component" value="Unassembled WGS sequence"/>
</dbReference>
<dbReference type="EMBL" id="MWIP01000004">
    <property type="protein sequence ID" value="KAF1687050.1"/>
    <property type="molecule type" value="Genomic_DNA"/>
</dbReference>
<proteinExistence type="inferred from homology"/>
<keyword evidence="2 3" id="KW-0378">Hydrolase</keyword>
<dbReference type="InterPro" id="IPR040170">
    <property type="entry name" value="Cytosol_ACT"/>
</dbReference>
<feature type="domain" description="HotDog ACOT-type" evidence="4">
    <location>
        <begin position="10"/>
        <end position="122"/>
    </location>
</feature>
<evidence type="ECO:0000256" key="1">
    <source>
        <dbReference type="ARBA" id="ARBA00010458"/>
    </source>
</evidence>
<reference evidence="5 6" key="1">
    <citation type="submission" date="2017-10" db="EMBL/GenBank/DDBJ databases">
        <title>Whole genome sequencing of Pseudoxanthomonas broegbernensis DSM 12573(T).</title>
        <authorList>
            <person name="Kumar S."/>
            <person name="Bansal K."/>
            <person name="Kaur A."/>
            <person name="Patil P."/>
            <person name="Sharma S."/>
            <person name="Patil P.B."/>
        </authorList>
    </citation>
    <scope>NUCLEOTIDE SEQUENCE [LARGE SCALE GENOMIC DNA]</scope>
    <source>
        <strain evidence="5 6">DSM 12573</strain>
    </source>
</reference>
<comment type="similarity">
    <text evidence="1">Belongs to the acyl coenzyme A hydrolase family.</text>
</comment>
<dbReference type="Pfam" id="PF03061">
    <property type="entry name" value="4HBT"/>
    <property type="match status" value="1"/>
</dbReference>
<dbReference type="GO" id="GO:0009062">
    <property type="term" value="P:fatty acid catabolic process"/>
    <property type="evidence" value="ECO:0007669"/>
    <property type="project" value="TreeGrafter"/>
</dbReference>
<dbReference type="PROSITE" id="PS51770">
    <property type="entry name" value="HOTDOG_ACOT"/>
    <property type="match status" value="1"/>
</dbReference>
<evidence type="ECO:0000256" key="3">
    <source>
        <dbReference type="PROSITE-ProRule" id="PRU01106"/>
    </source>
</evidence>